<evidence type="ECO:0000313" key="3">
    <source>
        <dbReference type="Proteomes" id="UP000284375"/>
    </source>
</evidence>
<protein>
    <submittedName>
        <fullName evidence="2">Uncharacterized protein</fullName>
    </submittedName>
</protein>
<reference evidence="2 3" key="1">
    <citation type="submission" date="2015-09" db="EMBL/GenBank/DDBJ databases">
        <title>Host preference determinants of Valsa canker pathogens revealed by comparative genomics.</title>
        <authorList>
            <person name="Yin Z."/>
            <person name="Huang L."/>
        </authorList>
    </citation>
    <scope>NUCLEOTIDE SEQUENCE [LARGE SCALE GENOMIC DNA]</scope>
    <source>
        <strain evidence="2 3">YSFL</strain>
    </source>
</reference>
<feature type="compositionally biased region" description="Basic residues" evidence="1">
    <location>
        <begin position="1"/>
        <end position="11"/>
    </location>
</feature>
<feature type="compositionally biased region" description="Low complexity" evidence="1">
    <location>
        <begin position="137"/>
        <end position="147"/>
    </location>
</feature>
<evidence type="ECO:0000256" key="1">
    <source>
        <dbReference type="SAM" id="MobiDB-lite"/>
    </source>
</evidence>
<organism evidence="2 3">
    <name type="scientific">Cytospora chrysosperma</name>
    <name type="common">Cytospora canker fungus</name>
    <name type="synonym">Sphaeria chrysosperma</name>
    <dbReference type="NCBI Taxonomy" id="252740"/>
    <lineage>
        <taxon>Eukaryota</taxon>
        <taxon>Fungi</taxon>
        <taxon>Dikarya</taxon>
        <taxon>Ascomycota</taxon>
        <taxon>Pezizomycotina</taxon>
        <taxon>Sordariomycetes</taxon>
        <taxon>Sordariomycetidae</taxon>
        <taxon>Diaporthales</taxon>
        <taxon>Cytosporaceae</taxon>
        <taxon>Cytospora</taxon>
    </lineage>
</organism>
<dbReference type="Proteomes" id="UP000284375">
    <property type="component" value="Unassembled WGS sequence"/>
</dbReference>
<sequence length="179" mass="19035">MSTRSSHHHGSSRGSGSSRSVKPASTARPSNANALVPLRRQHGDSESTRSHATGISEPESYWAHEYGGGDAGSVCSSQQGRRGGRSSPAVASWVDDQGSIRYAGSDMPPASEGGYDDRGEVRDAGEALADLDSESVASSRRSGASGHASRRRQPDLGQPKPKPKKGKDKHLFSFFFYFT</sequence>
<gene>
    <name evidence="2" type="ORF">VSDG_05664</name>
</gene>
<feature type="compositionally biased region" description="Basic and acidic residues" evidence="1">
    <location>
        <begin position="115"/>
        <end position="125"/>
    </location>
</feature>
<keyword evidence="3" id="KW-1185">Reference proteome</keyword>
<evidence type="ECO:0000313" key="2">
    <source>
        <dbReference type="EMBL" id="ROV94229.1"/>
    </source>
</evidence>
<name>A0A423VTB4_CYTCH</name>
<proteinExistence type="predicted"/>
<dbReference type="AlphaFoldDB" id="A0A423VTB4"/>
<comment type="caution">
    <text evidence="2">The sequence shown here is derived from an EMBL/GenBank/DDBJ whole genome shotgun (WGS) entry which is preliminary data.</text>
</comment>
<accession>A0A423VTB4</accession>
<dbReference type="EMBL" id="LJZO01000029">
    <property type="protein sequence ID" value="ROV94229.1"/>
    <property type="molecule type" value="Genomic_DNA"/>
</dbReference>
<feature type="region of interest" description="Disordered" evidence="1">
    <location>
        <begin position="1"/>
        <end position="168"/>
    </location>
</feature>